<keyword evidence="14" id="KW-1185">Reference proteome</keyword>
<dbReference type="InterPro" id="IPR033389">
    <property type="entry name" value="AUX/IAA_dom"/>
</dbReference>
<keyword evidence="8 9" id="KW-0927">Auxin signaling pathway</keyword>
<evidence type="ECO:0000256" key="1">
    <source>
        <dbReference type="ARBA" id="ARBA00003182"/>
    </source>
</evidence>
<dbReference type="PANTHER" id="PTHR31384:SF10">
    <property type="entry name" value="AUXIN RESPONSE FACTOR 5"/>
    <property type="match status" value="1"/>
</dbReference>
<dbReference type="Pfam" id="PF02362">
    <property type="entry name" value="B3"/>
    <property type="match status" value="1"/>
</dbReference>
<dbReference type="FunFam" id="3.10.20.90:FF:000047">
    <property type="entry name" value="Auxin response factor"/>
    <property type="match status" value="1"/>
</dbReference>
<protein>
    <recommendedName>
        <fullName evidence="9">Auxin response factor</fullName>
    </recommendedName>
</protein>
<dbReference type="Gene3D" id="3.10.20.90">
    <property type="entry name" value="Phosphatidylinositol 3-kinase Catalytic Subunit, Chain A, domain 1"/>
    <property type="match status" value="1"/>
</dbReference>
<dbReference type="SMART" id="SM01019">
    <property type="entry name" value="B3"/>
    <property type="match status" value="1"/>
</dbReference>
<reference evidence="13" key="2">
    <citation type="submission" date="2023-04" db="EMBL/GenBank/DDBJ databases">
        <authorList>
            <person name="Bruccoleri R.E."/>
            <person name="Oakeley E.J."/>
            <person name="Faust A.-M."/>
            <person name="Dessus-Babus S."/>
            <person name="Altorfer M."/>
            <person name="Burckhardt D."/>
            <person name="Oertli M."/>
            <person name="Naumann U."/>
            <person name="Petersen F."/>
            <person name="Wong J."/>
        </authorList>
    </citation>
    <scope>NUCLEOTIDE SEQUENCE</scope>
    <source>
        <strain evidence="13">GSM-AAB239-AS_SAM_17_03QT</strain>
        <tissue evidence="13">Leaf</tissue>
    </source>
</reference>
<comment type="subunit">
    <text evidence="9">Homodimers and heterodimers.</text>
</comment>
<evidence type="ECO:0000256" key="9">
    <source>
        <dbReference type="RuleBase" id="RU004561"/>
    </source>
</evidence>
<evidence type="ECO:0000313" key="14">
    <source>
        <dbReference type="Proteomes" id="UP001140949"/>
    </source>
</evidence>
<dbReference type="GO" id="GO:0003677">
    <property type="term" value="F:DNA binding"/>
    <property type="evidence" value="ECO:0007669"/>
    <property type="project" value="UniProtKB-KW"/>
</dbReference>
<evidence type="ECO:0000256" key="3">
    <source>
        <dbReference type="ARBA" id="ARBA00007853"/>
    </source>
</evidence>
<evidence type="ECO:0000256" key="4">
    <source>
        <dbReference type="ARBA" id="ARBA00023015"/>
    </source>
</evidence>
<feature type="domain" description="PB1" evidence="12">
    <location>
        <begin position="831"/>
        <end position="915"/>
    </location>
</feature>
<evidence type="ECO:0000256" key="10">
    <source>
        <dbReference type="SAM" id="MobiDB-lite"/>
    </source>
</evidence>
<dbReference type="FunFam" id="2.40.330.10:FF:000001">
    <property type="entry name" value="Auxin response factor"/>
    <property type="match status" value="1"/>
</dbReference>
<dbReference type="CDD" id="cd10017">
    <property type="entry name" value="B3_DNA"/>
    <property type="match status" value="1"/>
</dbReference>
<keyword evidence="4 9" id="KW-0805">Transcription regulation</keyword>
<comment type="caution">
    <text evidence="13">The sequence shown here is derived from an EMBL/GenBank/DDBJ whole genome shotgun (WGS) entry which is preliminary data.</text>
</comment>
<feature type="region of interest" description="Disordered" evidence="10">
    <location>
        <begin position="469"/>
        <end position="496"/>
    </location>
</feature>
<dbReference type="GO" id="GO:0005634">
    <property type="term" value="C:nucleus"/>
    <property type="evidence" value="ECO:0007669"/>
    <property type="project" value="UniProtKB-SubCell"/>
</dbReference>
<dbReference type="FunFam" id="2.30.30.1040:FF:000001">
    <property type="entry name" value="Auxin response factor"/>
    <property type="match status" value="1"/>
</dbReference>
<dbReference type="InterPro" id="IPR003340">
    <property type="entry name" value="B3_DNA-bd"/>
</dbReference>
<sequence>MSSSVQEQMQQQPLFNPGSKKVLNSELWHACAGPLVTLPQPGSFVYYFPQGHSEQVTASARKTADSHIPNYPNLPSQLLCQVYNVTLHADKDTDEIYAQMALQPVNSEVDAFPFPDFGHTKCKQPNEFFCKNLTASDTSTHGGFSVPRRAAEKLFPQLDYSMQPPNQELTVRDLHDNLWTFRHIYRGQPKRHLLTTGWSHFVGTKRLKAGDSVLFIRDERSQLLLGVRRANRQQTALPSSVLSADSMHIGVLAAAAHAAASRSPFTVYYNPRACSSEFIIPLVKYHKAVYTQASIGMRFGIMFETEESTKRRYMGTITGISDLDPVRWPKSKWRNLQVGWDQHGYGERPDRVSLWEIDTPESLFGFPTPSLKRQWLPGFVTSGSEIGFTNADPLSQSPENGIGGRLHPISSRRGSEQLSRMLVSPRIPSPGSQLGFNQSISLHRSFSPTYSAARSPLQQEAAVTKQVTQQSHLPLGQKQLPPLRNGSLQAQKPQLSEGHPVVDLKCAFGTHVKPQVQIIDEDPAMDDCQDQRNLGNRLEASFAGGMGAEKSDVAPGSTTNQMDPVDKHNGESPASVPRIVEDHGLETKGKDTVSQPTRQETPCPLENNGLSSLPTHQTSYMSEYMDDEDWMVQPSHYQSFTNPPKAPGFFSSSGNQDSFNLLSATDYVAALPVDISEAVDPFETFQFPFYSDQRTPQFPRTRELNPPHEVVGQGIKVSNSCGVRYLSGDSDNRSEACNNLQFAVSNGNVFTNSSCVSSTVLEGLCVGKESNFPSEDLFGNFASNQDMQSHLLSVQDILDTSGGTSCGTMGTEELSFLDRSSTKQAGKRHLRTYTKVQKVGSVGRSIDVTRFKNYRELVSAIASMFGLEGQLDDSRGSEWKLVYVDYENDVLLVGDDPWEEFVNCVRCIKILSPSEVQKMSEGGVQLMDTTNLVPCPS</sequence>
<dbReference type="GO" id="GO:0009734">
    <property type="term" value="P:auxin-activated signaling pathway"/>
    <property type="evidence" value="ECO:0007669"/>
    <property type="project" value="UniProtKB-KW"/>
</dbReference>
<dbReference type="Gene3D" id="2.40.330.10">
    <property type="entry name" value="DNA-binding pseudobarrel domain"/>
    <property type="match status" value="1"/>
</dbReference>
<comment type="subcellular location">
    <subcellularLocation>
        <location evidence="2 9">Nucleus</location>
    </subcellularLocation>
</comment>
<feature type="region of interest" description="Disordered" evidence="10">
    <location>
        <begin position="588"/>
        <end position="614"/>
    </location>
</feature>
<comment type="similarity">
    <text evidence="3 9">Belongs to the ARF family.</text>
</comment>
<keyword evidence="7 9" id="KW-0539">Nucleus</keyword>
<dbReference type="Pfam" id="PF06507">
    <property type="entry name" value="ARF_AD"/>
    <property type="match status" value="1"/>
</dbReference>
<reference evidence="13" key="1">
    <citation type="journal article" date="2023" name="GigaByte">
        <title>Genome assembly of the bearded iris, Iris pallida Lam.</title>
        <authorList>
            <person name="Bruccoleri R.E."/>
            <person name="Oakeley E.J."/>
            <person name="Faust A.M.E."/>
            <person name="Altorfer M."/>
            <person name="Dessus-Babus S."/>
            <person name="Burckhardt D."/>
            <person name="Oertli M."/>
            <person name="Naumann U."/>
            <person name="Petersen F."/>
            <person name="Wong J."/>
        </authorList>
    </citation>
    <scope>NUCLEOTIDE SEQUENCE</scope>
    <source>
        <strain evidence="13">GSM-AAB239-AS_SAM_17_03QT</strain>
    </source>
</reference>
<evidence type="ECO:0000256" key="7">
    <source>
        <dbReference type="ARBA" id="ARBA00023242"/>
    </source>
</evidence>
<dbReference type="PANTHER" id="PTHR31384">
    <property type="entry name" value="AUXIN RESPONSE FACTOR 4-RELATED"/>
    <property type="match status" value="1"/>
</dbReference>
<dbReference type="Proteomes" id="UP001140949">
    <property type="component" value="Unassembled WGS sequence"/>
</dbReference>
<dbReference type="GO" id="GO:0006355">
    <property type="term" value="P:regulation of DNA-templated transcription"/>
    <property type="evidence" value="ECO:0007669"/>
    <property type="project" value="InterPro"/>
</dbReference>
<comment type="function">
    <text evidence="1 9">Auxin response factors (ARFs) are transcriptional factors that bind specifically to the DNA sequence 5'-TGTCTC-3' found in the auxin-responsive promoter elements (AuxREs).</text>
</comment>
<feature type="region of interest" description="Disordered" evidence="10">
    <location>
        <begin position="389"/>
        <end position="415"/>
    </location>
</feature>
<name>A0AAX6EUP3_IRIPA</name>
<evidence type="ECO:0000259" key="12">
    <source>
        <dbReference type="PROSITE" id="PS51745"/>
    </source>
</evidence>
<dbReference type="InterPro" id="IPR053793">
    <property type="entry name" value="PB1-like"/>
</dbReference>
<dbReference type="InterPro" id="IPR044835">
    <property type="entry name" value="ARF_plant"/>
</dbReference>
<evidence type="ECO:0000313" key="13">
    <source>
        <dbReference type="EMBL" id="KAJ6807641.1"/>
    </source>
</evidence>
<gene>
    <name evidence="13" type="ORF">M6B38_171625</name>
</gene>
<keyword evidence="5 9" id="KW-0238">DNA-binding</keyword>
<organism evidence="13 14">
    <name type="scientific">Iris pallida</name>
    <name type="common">Sweet iris</name>
    <dbReference type="NCBI Taxonomy" id="29817"/>
    <lineage>
        <taxon>Eukaryota</taxon>
        <taxon>Viridiplantae</taxon>
        <taxon>Streptophyta</taxon>
        <taxon>Embryophyta</taxon>
        <taxon>Tracheophyta</taxon>
        <taxon>Spermatophyta</taxon>
        <taxon>Magnoliopsida</taxon>
        <taxon>Liliopsida</taxon>
        <taxon>Asparagales</taxon>
        <taxon>Iridaceae</taxon>
        <taxon>Iridoideae</taxon>
        <taxon>Irideae</taxon>
        <taxon>Iris</taxon>
    </lineage>
</organism>
<keyword evidence="6 9" id="KW-0804">Transcription</keyword>
<evidence type="ECO:0000259" key="11">
    <source>
        <dbReference type="PROSITE" id="PS50863"/>
    </source>
</evidence>
<dbReference type="SUPFAM" id="SSF101936">
    <property type="entry name" value="DNA-binding pseudobarrel domain"/>
    <property type="match status" value="1"/>
</dbReference>
<accession>A0AAX6EUP3</accession>
<feature type="region of interest" description="Disordered" evidence="10">
    <location>
        <begin position="547"/>
        <end position="576"/>
    </location>
</feature>
<feature type="domain" description="TF-B3" evidence="11">
    <location>
        <begin position="129"/>
        <end position="231"/>
    </location>
</feature>
<proteinExistence type="inferred from homology"/>
<dbReference type="PROSITE" id="PS50863">
    <property type="entry name" value="B3"/>
    <property type="match status" value="1"/>
</dbReference>
<dbReference type="InterPro" id="IPR015300">
    <property type="entry name" value="DNA-bd_pseudobarrel_sf"/>
</dbReference>
<dbReference type="Pfam" id="PF02309">
    <property type="entry name" value="AUX_IAA"/>
    <property type="match status" value="1"/>
</dbReference>
<dbReference type="PROSITE" id="PS51745">
    <property type="entry name" value="PB1"/>
    <property type="match status" value="1"/>
</dbReference>
<evidence type="ECO:0000256" key="5">
    <source>
        <dbReference type="ARBA" id="ARBA00023125"/>
    </source>
</evidence>
<dbReference type="SUPFAM" id="SSF54277">
    <property type="entry name" value="CAD &amp; PB1 domains"/>
    <property type="match status" value="1"/>
</dbReference>
<evidence type="ECO:0000256" key="6">
    <source>
        <dbReference type="ARBA" id="ARBA00023163"/>
    </source>
</evidence>
<evidence type="ECO:0000256" key="2">
    <source>
        <dbReference type="ARBA" id="ARBA00004123"/>
    </source>
</evidence>
<evidence type="ECO:0000256" key="8">
    <source>
        <dbReference type="ARBA" id="ARBA00023294"/>
    </source>
</evidence>
<dbReference type="EMBL" id="JANAVB010033818">
    <property type="protein sequence ID" value="KAJ6807641.1"/>
    <property type="molecule type" value="Genomic_DNA"/>
</dbReference>
<dbReference type="AlphaFoldDB" id="A0AAX6EUP3"/>
<dbReference type="Gene3D" id="2.30.30.1040">
    <property type="match status" value="1"/>
</dbReference>
<dbReference type="InterPro" id="IPR010525">
    <property type="entry name" value="ARF_dom"/>
</dbReference>